<evidence type="ECO:0000313" key="3">
    <source>
        <dbReference type="Proteomes" id="UP000189933"/>
    </source>
</evidence>
<protein>
    <recommendedName>
        <fullName evidence="1">Polymerase beta nucleotidyltransferase domain-containing protein</fullName>
    </recommendedName>
</protein>
<dbReference type="SUPFAM" id="SSF81301">
    <property type="entry name" value="Nucleotidyltransferase"/>
    <property type="match status" value="1"/>
</dbReference>
<dbReference type="InterPro" id="IPR041633">
    <property type="entry name" value="Polbeta"/>
</dbReference>
<evidence type="ECO:0000259" key="1">
    <source>
        <dbReference type="Pfam" id="PF18765"/>
    </source>
</evidence>
<keyword evidence="3" id="KW-1185">Reference proteome</keyword>
<proteinExistence type="predicted"/>
<gene>
    <name evidence="2" type="ORF">SAMN02745885_00168</name>
</gene>
<dbReference type="CDD" id="cd05403">
    <property type="entry name" value="NT_KNTase_like"/>
    <property type="match status" value="1"/>
</dbReference>
<organism evidence="2 3">
    <name type="scientific">Carboxydocella sporoproducens DSM 16521</name>
    <dbReference type="NCBI Taxonomy" id="1121270"/>
    <lineage>
        <taxon>Bacteria</taxon>
        <taxon>Bacillati</taxon>
        <taxon>Bacillota</taxon>
        <taxon>Clostridia</taxon>
        <taxon>Eubacteriales</taxon>
        <taxon>Clostridiales Family XVI. Incertae Sedis</taxon>
        <taxon>Carboxydocella</taxon>
    </lineage>
</organism>
<dbReference type="EMBL" id="FUXM01000001">
    <property type="protein sequence ID" value="SJZ53080.1"/>
    <property type="molecule type" value="Genomic_DNA"/>
</dbReference>
<dbReference type="Pfam" id="PF18765">
    <property type="entry name" value="Polbeta"/>
    <property type="match status" value="1"/>
</dbReference>
<dbReference type="Gene3D" id="3.30.460.10">
    <property type="entry name" value="Beta Polymerase, domain 2"/>
    <property type="match status" value="1"/>
</dbReference>
<reference evidence="3" key="1">
    <citation type="submission" date="2017-02" db="EMBL/GenBank/DDBJ databases">
        <authorList>
            <person name="Varghese N."/>
            <person name="Submissions S."/>
        </authorList>
    </citation>
    <scope>NUCLEOTIDE SEQUENCE [LARGE SCALE GENOMIC DNA]</scope>
    <source>
        <strain evidence="3">DSM 16521</strain>
    </source>
</reference>
<name>A0A1T4LEK3_9FIRM</name>
<evidence type="ECO:0000313" key="2">
    <source>
        <dbReference type="EMBL" id="SJZ53080.1"/>
    </source>
</evidence>
<dbReference type="InterPro" id="IPR052930">
    <property type="entry name" value="TA_antitoxin_MntA"/>
</dbReference>
<dbReference type="Proteomes" id="UP000189933">
    <property type="component" value="Unassembled WGS sequence"/>
</dbReference>
<dbReference type="InterPro" id="IPR043519">
    <property type="entry name" value="NT_sf"/>
</dbReference>
<dbReference type="AlphaFoldDB" id="A0A1T4LEK3"/>
<dbReference type="NCBIfam" id="NF047752">
    <property type="entry name" value="MntA_antitoxin"/>
    <property type="match status" value="1"/>
</dbReference>
<feature type="domain" description="Polymerase beta nucleotidyltransferase" evidence="1">
    <location>
        <begin position="4"/>
        <end position="95"/>
    </location>
</feature>
<dbReference type="RefSeq" id="WP_078664316.1">
    <property type="nucleotide sequence ID" value="NZ_FUXM01000001.1"/>
</dbReference>
<sequence>MEREKLGRYLAAKPNILFAFLFGSWARGDAREDSDVDIAVYLKDRDYDILEYLDWKRDLEEICGRTVDLAILNEATPLLKYQVYLDGVLLFSKDDILASNFLVRALFEYEDIRPYLELTYKRMIERIRQEVKGNGETGSTSETAGAT</sequence>
<dbReference type="PANTHER" id="PTHR43852:SF3">
    <property type="entry name" value="NUCLEOTIDYLTRANSFERASE"/>
    <property type="match status" value="1"/>
</dbReference>
<accession>A0A1T4LEK3</accession>
<dbReference type="OrthoDB" id="90159at2"/>
<dbReference type="PANTHER" id="PTHR43852">
    <property type="entry name" value="NUCLEOTIDYLTRANSFERASE"/>
    <property type="match status" value="1"/>
</dbReference>